<keyword evidence="1" id="KW-0812">Transmembrane</keyword>
<feature type="transmembrane region" description="Helical" evidence="1">
    <location>
        <begin position="73"/>
        <end position="93"/>
    </location>
</feature>
<feature type="transmembrane region" description="Helical" evidence="1">
    <location>
        <begin position="113"/>
        <end position="135"/>
    </location>
</feature>
<feature type="transmembrane region" description="Helical" evidence="1">
    <location>
        <begin position="37"/>
        <end position="61"/>
    </location>
</feature>
<dbReference type="AlphaFoldDB" id="A0A7C4FET5"/>
<sequence length="572" mass="61506">MPIAQRTRGASVLKLLLLVLIATSALAEALWRGVGAHIFIYILIAVLTAVSKPWHALIFAIAFSSVYTLNEGLLELLLSSTSSLLGFLVLYAWGWGDTPRLVFTALLLYTPIYIVNPRVLIPIATIISGMLIAMAREYARLGRSYVELHQHRKAVYIGEAASYEVVVKCPGVFRYAVLESGRGVAFGEAVDEARVDLLAGASRLGASSTSVSVVVEDVRGLARVSHGPYTLSYVVLARASAFLKRAERMLEKYATYLAVPRVVKFSVLPLGLGEVGGAGLAGIGAVGFAGGGAGVGGAGPEAQPLGALATSVGMSGVGRSAPTGDKRGSVRHAPVVRIVKEIEAAIARISAKAHFGEYLGVREYLPGDSLKAIHWKKSFCRELVEDLYVKVFSSKPEERGGGRGARIIYADLTATSPRELDILISAIYGELLRELERGRPFITTHLFIAIPGEGLHYIHGKLVDVVTALNIMIQRYEVRALYNYETWRRTRTIRLGEAHGFVNQLEEYYKALGLSIASAVKSEVGVGKPIVLIHSNALAYKYAVVAKVLRDAGFTVAGGGGTLTRTFNKNAL</sequence>
<dbReference type="EMBL" id="DTFF01000048">
    <property type="protein sequence ID" value="HGI87885.1"/>
    <property type="molecule type" value="Genomic_DNA"/>
</dbReference>
<accession>A0A7C4FET5</accession>
<reference evidence="2" key="1">
    <citation type="journal article" date="2020" name="mSystems">
        <title>Genome- and Community-Level Interaction Insights into Carbon Utilization and Element Cycling Functions of Hydrothermarchaeota in Hydrothermal Sediment.</title>
        <authorList>
            <person name="Zhou Z."/>
            <person name="Liu Y."/>
            <person name="Xu W."/>
            <person name="Pan J."/>
            <person name="Luo Z.H."/>
            <person name="Li M."/>
        </authorList>
    </citation>
    <scope>NUCLEOTIDE SEQUENCE [LARGE SCALE GENOMIC DNA]</scope>
    <source>
        <strain evidence="2">SpSt-732</strain>
    </source>
</reference>
<organism evidence="2">
    <name type="scientific">Ignisphaera aggregans</name>
    <dbReference type="NCBI Taxonomy" id="334771"/>
    <lineage>
        <taxon>Archaea</taxon>
        <taxon>Thermoproteota</taxon>
        <taxon>Thermoprotei</taxon>
        <taxon>Desulfurococcales</taxon>
        <taxon>Desulfurococcaceae</taxon>
        <taxon>Ignisphaera</taxon>
    </lineage>
</organism>
<name>A0A7C4FET5_9CREN</name>
<evidence type="ECO:0000256" key="1">
    <source>
        <dbReference type="SAM" id="Phobius"/>
    </source>
</evidence>
<protein>
    <submittedName>
        <fullName evidence="2">DUF58 domain-containing protein</fullName>
    </submittedName>
</protein>
<evidence type="ECO:0000313" key="2">
    <source>
        <dbReference type="EMBL" id="HGI87885.1"/>
    </source>
</evidence>
<keyword evidence="1" id="KW-1133">Transmembrane helix</keyword>
<gene>
    <name evidence="2" type="ORF">ENV14_05825</name>
</gene>
<keyword evidence="1" id="KW-0472">Membrane</keyword>
<proteinExistence type="predicted"/>
<comment type="caution">
    <text evidence="2">The sequence shown here is derived from an EMBL/GenBank/DDBJ whole genome shotgun (WGS) entry which is preliminary data.</text>
</comment>